<protein>
    <submittedName>
        <fullName evidence="2">Uncharacterized protein</fullName>
    </submittedName>
</protein>
<organism evidence="2 3">
    <name type="scientific">Rhizopus delemar</name>
    <dbReference type="NCBI Taxonomy" id="936053"/>
    <lineage>
        <taxon>Eukaryota</taxon>
        <taxon>Fungi</taxon>
        <taxon>Fungi incertae sedis</taxon>
        <taxon>Mucoromycota</taxon>
        <taxon>Mucoromycotina</taxon>
        <taxon>Mucoromycetes</taxon>
        <taxon>Mucorales</taxon>
        <taxon>Mucorineae</taxon>
        <taxon>Rhizopodaceae</taxon>
        <taxon>Rhizopus</taxon>
    </lineage>
</organism>
<keyword evidence="3" id="KW-1185">Reference proteome</keyword>
<evidence type="ECO:0000256" key="1">
    <source>
        <dbReference type="SAM" id="MobiDB-lite"/>
    </source>
</evidence>
<gene>
    <name evidence="2" type="ORF">G6F50_017877</name>
</gene>
<feature type="region of interest" description="Disordered" evidence="1">
    <location>
        <begin position="1"/>
        <end position="73"/>
    </location>
</feature>
<proteinExistence type="predicted"/>
<reference evidence="2 3" key="1">
    <citation type="journal article" date="2020" name="Microb. Genom.">
        <title>Genetic diversity of clinical and environmental Mucorales isolates obtained from an investigation of mucormycosis cases among solid organ transplant recipients.</title>
        <authorList>
            <person name="Nguyen M.H."/>
            <person name="Kaul D."/>
            <person name="Muto C."/>
            <person name="Cheng S.J."/>
            <person name="Richter R.A."/>
            <person name="Bruno V.M."/>
            <person name="Liu G."/>
            <person name="Beyhan S."/>
            <person name="Sundermann A.J."/>
            <person name="Mounaud S."/>
            <person name="Pasculle A.W."/>
            <person name="Nierman W.C."/>
            <person name="Driscoll E."/>
            <person name="Cumbie R."/>
            <person name="Clancy C.J."/>
            <person name="Dupont C.L."/>
        </authorList>
    </citation>
    <scope>NUCLEOTIDE SEQUENCE [LARGE SCALE GENOMIC DNA]</scope>
    <source>
        <strain evidence="2 3">GL24</strain>
    </source>
</reference>
<dbReference type="Proteomes" id="UP000740926">
    <property type="component" value="Unassembled WGS sequence"/>
</dbReference>
<sequence>MASVSTGANGIAAGRLAGAHSRRRPGARALKAWRGSRTSRREVASGNVMANADPVARGPRARGKGQRAPGFAG</sequence>
<evidence type="ECO:0000313" key="2">
    <source>
        <dbReference type="EMBL" id="KAG1529620.1"/>
    </source>
</evidence>
<dbReference type="EMBL" id="JAANIU010014568">
    <property type="protein sequence ID" value="KAG1529620.1"/>
    <property type="molecule type" value="Genomic_DNA"/>
</dbReference>
<dbReference type="AlphaFoldDB" id="A0A9P7BZ58"/>
<accession>A0A9P7BZ58</accession>
<evidence type="ECO:0000313" key="3">
    <source>
        <dbReference type="Proteomes" id="UP000740926"/>
    </source>
</evidence>
<comment type="caution">
    <text evidence="2">The sequence shown here is derived from an EMBL/GenBank/DDBJ whole genome shotgun (WGS) entry which is preliminary data.</text>
</comment>
<name>A0A9P7BZ58_9FUNG</name>